<comment type="similarity">
    <text evidence="4 19">In the C-terminal section; belongs to the NnrD/CARKD family.</text>
</comment>
<gene>
    <name evidence="18" type="primary">nnrE</name>
    <name evidence="17" type="synonym">nnrD</name>
    <name evidence="22" type="ORF">IAA04_06985</name>
</gene>
<protein>
    <recommendedName>
        <fullName evidence="19">Bifunctional NAD(P)H-hydrate repair enzyme</fullName>
    </recommendedName>
    <alternativeName>
        <fullName evidence="19">Nicotinamide nucleotide repair protein</fullName>
    </alternativeName>
    <domain>
        <recommendedName>
            <fullName evidence="19">ADP-dependent (S)-NAD(P)H-hydrate dehydratase</fullName>
            <ecNumber evidence="19">4.2.1.136</ecNumber>
        </recommendedName>
        <alternativeName>
            <fullName evidence="19">ADP-dependent NAD(P)HX dehydratase</fullName>
        </alternativeName>
    </domain>
    <domain>
        <recommendedName>
            <fullName evidence="19">NAD(P)H-hydrate epimerase</fullName>
            <ecNumber evidence="19">5.1.99.6</ecNumber>
        </recommendedName>
    </domain>
</protein>
<dbReference type="EC" id="5.1.99.6" evidence="19"/>
<keyword evidence="7 17" id="KW-0067">ATP-binding</keyword>
<dbReference type="InterPro" id="IPR000631">
    <property type="entry name" value="CARKD"/>
</dbReference>
<evidence type="ECO:0000256" key="13">
    <source>
        <dbReference type="ARBA" id="ARBA00023268"/>
    </source>
</evidence>
<dbReference type="PROSITE" id="PS51383">
    <property type="entry name" value="YJEF_C_3"/>
    <property type="match status" value="1"/>
</dbReference>
<keyword evidence="12 17" id="KW-0456">Lyase</keyword>
<comment type="function">
    <text evidence="14 19">Bifunctional enzyme that catalyzes the epimerization of the S- and R-forms of NAD(P)HX and the dehydration of the S-form of NAD(P)HX at the expense of ADP, which is converted to AMP. This allows the repair of both epimers of NAD(P)HX, a damaged form of NAD(P)H that is a result of enzymatic or heat-dependent hydration.</text>
</comment>
<dbReference type="PROSITE" id="PS01049">
    <property type="entry name" value="YJEF_C_1"/>
    <property type="match status" value="1"/>
</dbReference>
<feature type="domain" description="YjeF C-terminal" evidence="20">
    <location>
        <begin position="222"/>
        <end position="505"/>
    </location>
</feature>
<comment type="function">
    <text evidence="18">Catalyzes the epimerization of the S- and R-forms of NAD(P)HX, a damaged form of NAD(P)H that is a result of enzymatic or heat-dependent hydration. This is a prerequisite for the S-specific NAD(P)H-hydrate dehydratase to allow the repair of both epimers of NAD(P)HX.</text>
</comment>
<dbReference type="Gene3D" id="3.40.50.10260">
    <property type="entry name" value="YjeF N-terminal domain"/>
    <property type="match status" value="1"/>
</dbReference>
<feature type="binding site" evidence="18">
    <location>
        <begin position="58"/>
        <end position="62"/>
    </location>
    <ligand>
        <name>(6S)-NADPHX</name>
        <dbReference type="ChEBI" id="CHEBI:64076"/>
    </ligand>
</feature>
<evidence type="ECO:0000259" key="20">
    <source>
        <dbReference type="PROSITE" id="PS51383"/>
    </source>
</evidence>
<keyword evidence="5 18" id="KW-0479">Metal-binding</keyword>
<dbReference type="EMBL" id="DWWL01000044">
    <property type="protein sequence ID" value="HJC47781.1"/>
    <property type="molecule type" value="Genomic_DNA"/>
</dbReference>
<feature type="binding site" evidence="18">
    <location>
        <position position="59"/>
    </location>
    <ligand>
        <name>K(+)</name>
        <dbReference type="ChEBI" id="CHEBI:29103"/>
    </ligand>
</feature>
<feature type="binding site" evidence="17">
    <location>
        <position position="328"/>
    </location>
    <ligand>
        <name>(6S)-NADPHX</name>
        <dbReference type="ChEBI" id="CHEBI:64076"/>
    </ligand>
</feature>
<comment type="catalytic activity">
    <reaction evidence="15 17 19">
        <text>(6S)-NADHX + ADP = AMP + phosphate + NADH + H(+)</text>
        <dbReference type="Rhea" id="RHEA:32223"/>
        <dbReference type="ChEBI" id="CHEBI:15378"/>
        <dbReference type="ChEBI" id="CHEBI:43474"/>
        <dbReference type="ChEBI" id="CHEBI:57945"/>
        <dbReference type="ChEBI" id="CHEBI:64074"/>
        <dbReference type="ChEBI" id="CHEBI:456215"/>
        <dbReference type="ChEBI" id="CHEBI:456216"/>
        <dbReference type="EC" id="4.2.1.136"/>
    </reaction>
</comment>
<feature type="binding site" evidence="17">
    <location>
        <position position="446"/>
    </location>
    <ligand>
        <name>(6S)-NADPHX</name>
        <dbReference type="ChEBI" id="CHEBI:64076"/>
    </ligand>
</feature>
<keyword evidence="13" id="KW-0511">Multifunctional enzyme</keyword>
<feature type="binding site" evidence="18">
    <location>
        <position position="122"/>
    </location>
    <ligand>
        <name>K(+)</name>
        <dbReference type="ChEBI" id="CHEBI:29103"/>
    </ligand>
</feature>
<evidence type="ECO:0000256" key="5">
    <source>
        <dbReference type="ARBA" id="ARBA00022723"/>
    </source>
</evidence>
<dbReference type="NCBIfam" id="TIGR00197">
    <property type="entry name" value="yjeF_nterm"/>
    <property type="match status" value="1"/>
</dbReference>
<keyword evidence="8 17" id="KW-0521">NADP</keyword>
<comment type="caution">
    <text evidence="22">The sequence shown here is derived from an EMBL/GenBank/DDBJ whole genome shotgun (WGS) entry which is preliminary data.</text>
</comment>
<feature type="binding site" evidence="18">
    <location>
        <begin position="126"/>
        <end position="132"/>
    </location>
    <ligand>
        <name>(6S)-NADPHX</name>
        <dbReference type="ChEBI" id="CHEBI:64076"/>
    </ligand>
</feature>
<evidence type="ECO:0000256" key="17">
    <source>
        <dbReference type="HAMAP-Rule" id="MF_01965"/>
    </source>
</evidence>
<dbReference type="InterPro" id="IPR036652">
    <property type="entry name" value="YjeF_N_dom_sf"/>
</dbReference>
<comment type="cofactor">
    <cofactor evidence="18 19">
        <name>K(+)</name>
        <dbReference type="ChEBI" id="CHEBI:29103"/>
    </cofactor>
    <text evidence="18 19">Binds 1 potassium ion per subunit.</text>
</comment>
<evidence type="ECO:0000256" key="19">
    <source>
        <dbReference type="PIRNR" id="PIRNR017184"/>
    </source>
</evidence>
<dbReference type="Gene3D" id="3.40.1190.20">
    <property type="match status" value="1"/>
</dbReference>
<reference evidence="22" key="2">
    <citation type="submission" date="2021-04" db="EMBL/GenBank/DDBJ databases">
        <authorList>
            <person name="Gilroy R."/>
        </authorList>
    </citation>
    <scope>NUCLEOTIDE SEQUENCE</scope>
    <source>
        <strain evidence="22">CHK183-5548</strain>
    </source>
</reference>
<comment type="function">
    <text evidence="17">Catalyzes the dehydration of the S-form of NAD(P)HX at the expense of ADP, which is converted to AMP. Together with NAD(P)HX epimerase, which catalyzes the epimerization of the S- and R-forms, the enzyme allows the repair of both epimers of NAD(P)HX, a damaged form of NAD(P)H that is a result of enzymatic or heat-dependent hydration.</text>
</comment>
<sequence>MRYLVSGAQMKEIDRFTIQEVGIPSLVLMERAAMAVAEEAHRAAGPGGRVLAAAGLGNNGADAVAAARMLKEKGHPAAVILAGDPERGTEELKLQIEIARRLGVEIEQFGDFIPGGCSVLIDGVFGVGLNRPVTGNYGDFLRFLKEIQAETVVAVDVPSGVSSDTGALLGPALRADVTVTFGYEKIGCAVYPGKDYCGRLVVADAGFPAEAVRRSGASVFAWEKEDLSRLPARPAYSNKGTFGKVLVAGGRKNMAGAACLAALAAYRMGAGLVKILTPEANREILQTFLPEAVLIPYEEDRLFEEGGLSQEDVERLCREASAVVLGPGLGRDETAGKLVQAVLSAACSPVVLDADGLNAVAEREELTRYFTENIVITPHLLEMSRLLGVPVGEIQKDLVGTAARYADRYGITCVLKDAATVVAGGDGSLFVNGSGCSAMAKGGTGDVLSGVIGALLAQGLDEPAAASLGVYVHGLAGERAAELHGERAVLAKDVADALGDVCSCRGRQEIRKKEVKDDE</sequence>
<dbReference type="HAMAP" id="MF_01965">
    <property type="entry name" value="NADHX_dehydratase"/>
    <property type="match status" value="1"/>
</dbReference>
<keyword evidence="11 18" id="KW-0413">Isomerase</keyword>
<dbReference type="GO" id="GO:0052855">
    <property type="term" value="F:ADP-dependent NAD(P)H-hydrate dehydratase activity"/>
    <property type="evidence" value="ECO:0007669"/>
    <property type="project" value="UniProtKB-UniRule"/>
</dbReference>
<evidence type="ECO:0000256" key="10">
    <source>
        <dbReference type="ARBA" id="ARBA00023027"/>
    </source>
</evidence>
<evidence type="ECO:0000259" key="21">
    <source>
        <dbReference type="PROSITE" id="PS51385"/>
    </source>
</evidence>
<dbReference type="Pfam" id="PF03853">
    <property type="entry name" value="YjeF_N"/>
    <property type="match status" value="1"/>
</dbReference>
<feature type="binding site" evidence="17">
    <location>
        <position position="379"/>
    </location>
    <ligand>
        <name>(6S)-NADPHX</name>
        <dbReference type="ChEBI" id="CHEBI:64076"/>
    </ligand>
</feature>
<evidence type="ECO:0000256" key="15">
    <source>
        <dbReference type="ARBA" id="ARBA00048238"/>
    </source>
</evidence>
<feature type="domain" description="YjeF N-terminal" evidence="21">
    <location>
        <begin position="10"/>
        <end position="213"/>
    </location>
</feature>
<dbReference type="InterPro" id="IPR017953">
    <property type="entry name" value="Carbohydrate_kinase_pred_CS"/>
</dbReference>
<comment type="catalytic activity">
    <reaction evidence="16 17 19">
        <text>(6S)-NADPHX + ADP = AMP + phosphate + NADPH + H(+)</text>
        <dbReference type="Rhea" id="RHEA:32235"/>
        <dbReference type="ChEBI" id="CHEBI:15378"/>
        <dbReference type="ChEBI" id="CHEBI:43474"/>
        <dbReference type="ChEBI" id="CHEBI:57783"/>
        <dbReference type="ChEBI" id="CHEBI:64076"/>
        <dbReference type="ChEBI" id="CHEBI:456215"/>
        <dbReference type="ChEBI" id="CHEBI:456216"/>
        <dbReference type="EC" id="4.2.1.136"/>
    </reaction>
</comment>
<dbReference type="Pfam" id="PF01256">
    <property type="entry name" value="Carb_kinase"/>
    <property type="match status" value="1"/>
</dbReference>
<dbReference type="GO" id="GO:0046496">
    <property type="term" value="P:nicotinamide nucleotide metabolic process"/>
    <property type="evidence" value="ECO:0007669"/>
    <property type="project" value="UniProtKB-UniRule"/>
</dbReference>
<feature type="binding site" evidence="17">
    <location>
        <begin position="416"/>
        <end position="420"/>
    </location>
    <ligand>
        <name>AMP</name>
        <dbReference type="ChEBI" id="CHEBI:456215"/>
    </ligand>
</feature>
<comment type="catalytic activity">
    <reaction evidence="2 18 19">
        <text>(6R)-NADPHX = (6S)-NADPHX</text>
        <dbReference type="Rhea" id="RHEA:32227"/>
        <dbReference type="ChEBI" id="CHEBI:64076"/>
        <dbReference type="ChEBI" id="CHEBI:64077"/>
        <dbReference type="EC" id="5.1.99.6"/>
    </reaction>
</comment>
<evidence type="ECO:0000256" key="3">
    <source>
        <dbReference type="ARBA" id="ARBA00006001"/>
    </source>
</evidence>
<dbReference type="Proteomes" id="UP000823883">
    <property type="component" value="Unassembled WGS sequence"/>
</dbReference>
<dbReference type="NCBIfam" id="TIGR00196">
    <property type="entry name" value="yjeF_cterm"/>
    <property type="match status" value="1"/>
</dbReference>
<evidence type="ECO:0000256" key="8">
    <source>
        <dbReference type="ARBA" id="ARBA00022857"/>
    </source>
</evidence>
<dbReference type="PIRSF" id="PIRSF017184">
    <property type="entry name" value="Nnr"/>
    <property type="match status" value="1"/>
</dbReference>
<dbReference type="SUPFAM" id="SSF53613">
    <property type="entry name" value="Ribokinase-like"/>
    <property type="match status" value="1"/>
</dbReference>
<evidence type="ECO:0000313" key="23">
    <source>
        <dbReference type="Proteomes" id="UP000823883"/>
    </source>
</evidence>
<dbReference type="AlphaFoldDB" id="A0A9D2PBK2"/>
<comment type="subunit">
    <text evidence="17">Homotetramer.</text>
</comment>
<dbReference type="HAMAP" id="MF_01966">
    <property type="entry name" value="NADHX_epimerase"/>
    <property type="match status" value="1"/>
</dbReference>
<feature type="binding site" evidence="17">
    <location>
        <position position="445"/>
    </location>
    <ligand>
        <name>AMP</name>
        <dbReference type="ChEBI" id="CHEBI:456215"/>
    </ligand>
</feature>
<keyword evidence="10 17" id="KW-0520">NAD</keyword>
<evidence type="ECO:0000256" key="1">
    <source>
        <dbReference type="ARBA" id="ARBA00000013"/>
    </source>
</evidence>
<evidence type="ECO:0000256" key="16">
    <source>
        <dbReference type="ARBA" id="ARBA00049209"/>
    </source>
</evidence>
<comment type="catalytic activity">
    <reaction evidence="1 18 19">
        <text>(6R)-NADHX = (6S)-NADHX</text>
        <dbReference type="Rhea" id="RHEA:32215"/>
        <dbReference type="ChEBI" id="CHEBI:64074"/>
        <dbReference type="ChEBI" id="CHEBI:64075"/>
        <dbReference type="EC" id="5.1.99.6"/>
    </reaction>
</comment>
<dbReference type="CDD" id="cd01171">
    <property type="entry name" value="YXKO-related"/>
    <property type="match status" value="1"/>
</dbReference>
<comment type="similarity">
    <text evidence="17">Belongs to the NnrD/CARKD family.</text>
</comment>
<dbReference type="GO" id="GO:0046872">
    <property type="term" value="F:metal ion binding"/>
    <property type="evidence" value="ECO:0007669"/>
    <property type="project" value="UniProtKB-UniRule"/>
</dbReference>
<dbReference type="PANTHER" id="PTHR12592:SF0">
    <property type="entry name" value="ATP-DEPENDENT (S)-NAD(P)H-HYDRATE DEHYDRATASE"/>
    <property type="match status" value="1"/>
</dbReference>
<dbReference type="PROSITE" id="PS01050">
    <property type="entry name" value="YJEF_C_2"/>
    <property type="match status" value="1"/>
</dbReference>
<keyword evidence="6 17" id="KW-0547">Nucleotide-binding</keyword>
<dbReference type="EC" id="4.2.1.136" evidence="19"/>
<dbReference type="InterPro" id="IPR030677">
    <property type="entry name" value="Nnr"/>
</dbReference>
<feature type="binding site" evidence="18">
    <location>
        <position position="137"/>
    </location>
    <ligand>
        <name>(6S)-NADPHX</name>
        <dbReference type="ChEBI" id="CHEBI:64076"/>
    </ligand>
</feature>
<evidence type="ECO:0000313" key="22">
    <source>
        <dbReference type="EMBL" id="HJC47781.1"/>
    </source>
</evidence>
<evidence type="ECO:0000256" key="14">
    <source>
        <dbReference type="ARBA" id="ARBA00025153"/>
    </source>
</evidence>
<organism evidence="22 23">
    <name type="scientific">Candidatus Lachnoclostridium pullistercoris</name>
    <dbReference type="NCBI Taxonomy" id="2838632"/>
    <lineage>
        <taxon>Bacteria</taxon>
        <taxon>Bacillati</taxon>
        <taxon>Bacillota</taxon>
        <taxon>Clostridia</taxon>
        <taxon>Lachnospirales</taxon>
        <taxon>Lachnospiraceae</taxon>
    </lineage>
</organism>
<dbReference type="SUPFAM" id="SSF64153">
    <property type="entry name" value="YjeF N-terminal domain-like"/>
    <property type="match status" value="1"/>
</dbReference>
<dbReference type="PANTHER" id="PTHR12592">
    <property type="entry name" value="ATP-DEPENDENT (S)-NAD(P)H-HYDRATE DEHYDRATASE FAMILY MEMBER"/>
    <property type="match status" value="1"/>
</dbReference>
<keyword evidence="9 18" id="KW-0630">Potassium</keyword>
<name>A0A9D2PBK2_9FIRM</name>
<comment type="similarity">
    <text evidence="3 19">In the N-terminal section; belongs to the NnrE/AIBP family.</text>
</comment>
<proteinExistence type="inferred from homology"/>
<comment type="cofactor">
    <cofactor evidence="17">
        <name>Mg(2+)</name>
        <dbReference type="ChEBI" id="CHEBI:18420"/>
    </cofactor>
</comment>
<dbReference type="GO" id="GO:0052856">
    <property type="term" value="F:NAD(P)HX epimerase activity"/>
    <property type="evidence" value="ECO:0007669"/>
    <property type="project" value="UniProtKB-UniRule"/>
</dbReference>
<reference evidence="22" key="1">
    <citation type="journal article" date="2021" name="PeerJ">
        <title>Extensive microbial diversity within the chicken gut microbiome revealed by metagenomics and culture.</title>
        <authorList>
            <person name="Gilroy R."/>
            <person name="Ravi A."/>
            <person name="Getino M."/>
            <person name="Pursley I."/>
            <person name="Horton D.L."/>
            <person name="Alikhan N.F."/>
            <person name="Baker D."/>
            <person name="Gharbi K."/>
            <person name="Hall N."/>
            <person name="Watson M."/>
            <person name="Adriaenssens E.M."/>
            <person name="Foster-Nyarko E."/>
            <person name="Jarju S."/>
            <person name="Secka A."/>
            <person name="Antonio M."/>
            <person name="Oren A."/>
            <person name="Chaudhuri R.R."/>
            <person name="La Ragione R."/>
            <person name="Hildebrand F."/>
            <person name="Pallen M.J."/>
        </authorList>
    </citation>
    <scope>NUCLEOTIDE SEQUENCE</scope>
    <source>
        <strain evidence="22">CHK183-5548</strain>
    </source>
</reference>
<evidence type="ECO:0000256" key="6">
    <source>
        <dbReference type="ARBA" id="ARBA00022741"/>
    </source>
</evidence>
<feature type="binding site" evidence="18">
    <location>
        <position position="159"/>
    </location>
    <ligand>
        <name>K(+)</name>
        <dbReference type="ChEBI" id="CHEBI:29103"/>
    </ligand>
</feature>
<evidence type="ECO:0000256" key="7">
    <source>
        <dbReference type="ARBA" id="ARBA00022840"/>
    </source>
</evidence>
<evidence type="ECO:0000256" key="4">
    <source>
        <dbReference type="ARBA" id="ARBA00009524"/>
    </source>
</evidence>
<dbReference type="PROSITE" id="PS51385">
    <property type="entry name" value="YJEF_N"/>
    <property type="match status" value="1"/>
</dbReference>
<comment type="similarity">
    <text evidence="18">Belongs to the NnrE/AIBP family.</text>
</comment>
<evidence type="ECO:0000256" key="12">
    <source>
        <dbReference type="ARBA" id="ARBA00023239"/>
    </source>
</evidence>
<evidence type="ECO:0000256" key="11">
    <source>
        <dbReference type="ARBA" id="ARBA00023235"/>
    </source>
</evidence>
<dbReference type="InterPro" id="IPR029056">
    <property type="entry name" value="Ribokinase-like"/>
</dbReference>
<dbReference type="InterPro" id="IPR004443">
    <property type="entry name" value="YjeF_N_dom"/>
</dbReference>
<evidence type="ECO:0000256" key="18">
    <source>
        <dbReference type="HAMAP-Rule" id="MF_01966"/>
    </source>
</evidence>
<dbReference type="GO" id="GO:0110051">
    <property type="term" value="P:metabolite repair"/>
    <property type="evidence" value="ECO:0007669"/>
    <property type="project" value="TreeGrafter"/>
</dbReference>
<evidence type="ECO:0000256" key="9">
    <source>
        <dbReference type="ARBA" id="ARBA00022958"/>
    </source>
</evidence>
<feature type="binding site" evidence="17">
    <location>
        <position position="257"/>
    </location>
    <ligand>
        <name>(6S)-NADPHX</name>
        <dbReference type="ChEBI" id="CHEBI:64076"/>
    </ligand>
</feature>
<accession>A0A9D2PBK2</accession>
<evidence type="ECO:0000256" key="2">
    <source>
        <dbReference type="ARBA" id="ARBA00000909"/>
    </source>
</evidence>
<dbReference type="GO" id="GO:0005524">
    <property type="term" value="F:ATP binding"/>
    <property type="evidence" value="ECO:0007669"/>
    <property type="project" value="UniProtKB-UniRule"/>
</dbReference>
<feature type="binding site" evidence="18">
    <location>
        <position position="156"/>
    </location>
    <ligand>
        <name>(6S)-NADPHX</name>
        <dbReference type="ChEBI" id="CHEBI:64076"/>
    </ligand>
</feature>